<feature type="domain" description="Enoyl reductase (ER)" evidence="4">
    <location>
        <begin position="10"/>
        <end position="283"/>
    </location>
</feature>
<protein>
    <submittedName>
        <fullName evidence="5">NAD(P)-binding protein</fullName>
    </submittedName>
</protein>
<dbReference type="InterPro" id="IPR011032">
    <property type="entry name" value="GroES-like_sf"/>
</dbReference>
<dbReference type="Gene3D" id="3.40.50.720">
    <property type="entry name" value="NAD(P)-binding Rossmann-like Domain"/>
    <property type="match status" value="1"/>
</dbReference>
<dbReference type="SUPFAM" id="SSF50129">
    <property type="entry name" value="GroES-like"/>
    <property type="match status" value="1"/>
</dbReference>
<sequence>MPATRAIFTDTTGEPYIAPVDEIYAPLPNEVLVQVEFSGINPADLGHARVGFNNTVAGYDFSGTVIATGAERAGEFHAGDRVMGFAAPALDKPKQYGAHQDVHCARHFVYHVPAAMPMEEAACFMVVTHTAADALFNQLHLSLDASGGDNPETQPLLIWGGASAVGTAAIQLAAKAGCTPILTTASPHNHAALRQLGATECFDYADPDVVSKIRAALAKYTSRPLARVLDAVVAHSPPASSTTLCEACVDHATVNALFTSPVPAAKEATRLWTRTFACRNVAVDFTLPDGTVLRHAPDQQMQDRIDRVTRWAIAAYGTEYRMPNVAVVQGGEAGMRAMRDAVAGKASMQKFVIQHPI</sequence>
<dbReference type="AlphaFoldDB" id="A0A317URN9"/>
<dbReference type="RefSeq" id="XP_025383792.1">
    <property type="nucleotide sequence ID" value="XM_025532112.1"/>
</dbReference>
<dbReference type="InterPro" id="IPR013149">
    <property type="entry name" value="ADH-like_C"/>
</dbReference>
<dbReference type="Proteomes" id="UP000246171">
    <property type="component" value="Unassembled WGS sequence"/>
</dbReference>
<comment type="similarity">
    <text evidence="1">Belongs to the zinc-containing alcohol dehydrogenase family.</text>
</comment>
<dbReference type="InterPro" id="IPR020843">
    <property type="entry name" value="ER"/>
</dbReference>
<evidence type="ECO:0000259" key="4">
    <source>
        <dbReference type="SMART" id="SM00829"/>
    </source>
</evidence>
<evidence type="ECO:0000256" key="3">
    <source>
        <dbReference type="ARBA" id="ARBA00023002"/>
    </source>
</evidence>
<organism evidence="5 6">
    <name type="scientific">Aspergillus eucalypticola (strain CBS 122712 / IBT 29274)</name>
    <dbReference type="NCBI Taxonomy" id="1448314"/>
    <lineage>
        <taxon>Eukaryota</taxon>
        <taxon>Fungi</taxon>
        <taxon>Dikarya</taxon>
        <taxon>Ascomycota</taxon>
        <taxon>Pezizomycotina</taxon>
        <taxon>Eurotiomycetes</taxon>
        <taxon>Eurotiomycetidae</taxon>
        <taxon>Eurotiales</taxon>
        <taxon>Aspergillaceae</taxon>
        <taxon>Aspergillus</taxon>
        <taxon>Aspergillus subgen. Circumdati</taxon>
    </lineage>
</organism>
<dbReference type="PANTHER" id="PTHR45348">
    <property type="entry name" value="HYPOTHETICAL OXIDOREDUCTASE (EUROFUNG)"/>
    <property type="match status" value="1"/>
</dbReference>
<proteinExistence type="inferred from homology"/>
<dbReference type="Gene3D" id="3.90.180.10">
    <property type="entry name" value="Medium-chain alcohol dehydrogenases, catalytic domain"/>
    <property type="match status" value="1"/>
</dbReference>
<name>A0A317URN9_ASPEC</name>
<comment type="caution">
    <text evidence="5">The sequence shown here is derived from an EMBL/GenBank/DDBJ whole genome shotgun (WGS) entry which is preliminary data.</text>
</comment>
<dbReference type="OrthoDB" id="10257049at2759"/>
<evidence type="ECO:0000313" key="5">
    <source>
        <dbReference type="EMBL" id="PWY64321.1"/>
    </source>
</evidence>
<accession>A0A317URN9</accession>
<keyword evidence="3" id="KW-0560">Oxidoreductase</keyword>
<dbReference type="GO" id="GO:0000166">
    <property type="term" value="F:nucleotide binding"/>
    <property type="evidence" value="ECO:0007669"/>
    <property type="project" value="UniProtKB-KW"/>
</dbReference>
<dbReference type="Pfam" id="PF08240">
    <property type="entry name" value="ADH_N"/>
    <property type="match status" value="1"/>
</dbReference>
<keyword evidence="2" id="KW-0547">Nucleotide-binding</keyword>
<evidence type="ECO:0000256" key="1">
    <source>
        <dbReference type="ARBA" id="ARBA00008072"/>
    </source>
</evidence>
<reference evidence="5" key="1">
    <citation type="submission" date="2016-12" db="EMBL/GenBank/DDBJ databases">
        <title>The genomes of Aspergillus section Nigri reveals drivers in fungal speciation.</title>
        <authorList>
            <consortium name="DOE Joint Genome Institute"/>
            <person name="Vesth T.C."/>
            <person name="Nybo J."/>
            <person name="Theobald S."/>
            <person name="Brandl J."/>
            <person name="Frisvad J.C."/>
            <person name="Nielsen K.F."/>
            <person name="Lyhne E.K."/>
            <person name="Kogle M.E."/>
            <person name="Kuo A."/>
            <person name="Riley R."/>
            <person name="Clum A."/>
            <person name="Nolan M."/>
            <person name="Lipzen A."/>
            <person name="Salamov A."/>
            <person name="Henrissat B."/>
            <person name="Wiebenga A."/>
            <person name="De vries R.P."/>
            <person name="Grigoriev I.V."/>
            <person name="Mortensen U.H."/>
            <person name="Andersen M.R."/>
            <person name="Baker S.E."/>
        </authorList>
    </citation>
    <scope>NUCLEOTIDE SEQUENCE</scope>
    <source>
        <strain evidence="5">CBS 122712</strain>
    </source>
</reference>
<evidence type="ECO:0000313" key="6">
    <source>
        <dbReference type="Proteomes" id="UP000246171"/>
    </source>
</evidence>
<dbReference type="SUPFAM" id="SSF51735">
    <property type="entry name" value="NAD(P)-binding Rossmann-fold domains"/>
    <property type="match status" value="1"/>
</dbReference>
<dbReference type="EMBL" id="MSFU01000031">
    <property type="protein sequence ID" value="PWY64321.1"/>
    <property type="molecule type" value="Genomic_DNA"/>
</dbReference>
<dbReference type="Pfam" id="PF00107">
    <property type="entry name" value="ADH_zinc_N"/>
    <property type="match status" value="1"/>
</dbReference>
<keyword evidence="6" id="KW-1185">Reference proteome</keyword>
<dbReference type="InterPro" id="IPR036291">
    <property type="entry name" value="NAD(P)-bd_dom_sf"/>
</dbReference>
<dbReference type="GO" id="GO:0016651">
    <property type="term" value="F:oxidoreductase activity, acting on NAD(P)H"/>
    <property type="evidence" value="ECO:0007669"/>
    <property type="project" value="InterPro"/>
</dbReference>
<dbReference type="PANTHER" id="PTHR45348:SF7">
    <property type="entry name" value="ZINC BINDING OXIDOREDUCTASE, PUTATIVE-RELATED"/>
    <property type="match status" value="1"/>
</dbReference>
<dbReference type="VEuPathDB" id="FungiDB:BO83DRAFT_381942"/>
<dbReference type="InterPro" id="IPR013154">
    <property type="entry name" value="ADH-like_N"/>
</dbReference>
<dbReference type="SMART" id="SM00829">
    <property type="entry name" value="PKS_ER"/>
    <property type="match status" value="1"/>
</dbReference>
<evidence type="ECO:0000256" key="2">
    <source>
        <dbReference type="ARBA" id="ARBA00022741"/>
    </source>
</evidence>
<gene>
    <name evidence="5" type="ORF">BO83DRAFT_381942</name>
</gene>
<dbReference type="GeneID" id="37054074"/>
<dbReference type="InterPro" id="IPR047122">
    <property type="entry name" value="Trans-enoyl_RdTase-like"/>
</dbReference>
<dbReference type="CDD" id="cd08249">
    <property type="entry name" value="enoyl_reductase_like"/>
    <property type="match status" value="1"/>
</dbReference>